<protein>
    <submittedName>
        <fullName evidence="1">TIGR03985 family CRISPR-associated protein</fullName>
    </submittedName>
</protein>
<dbReference type="NCBIfam" id="TIGR03985">
    <property type="entry name" value="TIGR03985 family CRISPR-associated protein"/>
    <property type="match status" value="1"/>
</dbReference>
<sequence length="487" mass="56924">MTKFNYLPSPQILQWLAAGQLGNRLQRSVRLWVLLTKLYGPLPNWETELPLEFTYAMVRDRLFAPSHGKSDNLTAKKLVAHCADRACICHQPMADWLFSDQSQQFQADWTREVVQLTGIETKELNRILQLPPFATVHRSIRDDLKQLAQMGWLQRIRPGCYTCPPAKQRPLPPTNSAAAAPALDSAELWELLQAIESVSFVQPNLAVVANSLWEQLVNSGSGRPPADAEPSQRIFLHFDYILSAEMRDRVDTYQEQLEQLWRHSEVAPIQFEYWVKFGHKIQVITYPVCLHYFRRAKYLSAYGIDPDGNFGWHNYRLDRIASSRLHFLPWGDPHIPAQLKQMRRTGNLPTPEQVETELDAAWGFNFYFPRRLLILRFPQEFARWYVDNTIRHRTFQPLNYPEIPSLISQEIETPEERAQLLKLIQQRSPSDSYYRAWIRQGDINVLMRLRDWRPNGEVIAPLSYRELMAREVEQERSHYQSNSEPMD</sequence>
<name>A0A7C3ZQ44_9CYAN</name>
<comment type="caution">
    <text evidence="1">The sequence shown here is derived from an EMBL/GenBank/DDBJ whole genome shotgun (WGS) entry which is preliminary data.</text>
</comment>
<organism evidence="1">
    <name type="scientific">Planktothricoides sp. SpSt-374</name>
    <dbReference type="NCBI Taxonomy" id="2282167"/>
    <lineage>
        <taxon>Bacteria</taxon>
        <taxon>Bacillati</taxon>
        <taxon>Cyanobacteriota</taxon>
        <taxon>Cyanophyceae</taxon>
        <taxon>Oscillatoriophycideae</taxon>
        <taxon>Oscillatoriales</taxon>
        <taxon>Oscillatoriaceae</taxon>
        <taxon>Planktothricoides</taxon>
    </lineage>
</organism>
<reference evidence="1" key="1">
    <citation type="journal article" date="2020" name="mSystems">
        <title>Genome- and Community-Level Interaction Insights into Carbon Utilization and Element Cycling Functions of Hydrothermarchaeota in Hydrothermal Sediment.</title>
        <authorList>
            <person name="Zhou Z."/>
            <person name="Liu Y."/>
            <person name="Xu W."/>
            <person name="Pan J."/>
            <person name="Luo Z.H."/>
            <person name="Li M."/>
        </authorList>
    </citation>
    <scope>NUCLEOTIDE SEQUENCE [LARGE SCALE GENOMIC DNA]</scope>
    <source>
        <strain evidence="1">SpSt-374</strain>
    </source>
</reference>
<dbReference type="EMBL" id="DSPX01000233">
    <property type="protein sequence ID" value="HGG03384.1"/>
    <property type="molecule type" value="Genomic_DNA"/>
</dbReference>
<dbReference type="AlphaFoldDB" id="A0A7C3ZQ44"/>
<dbReference type="InterPro" id="IPR023816">
    <property type="entry name" value="CRISPR-assoc_CYA0889"/>
</dbReference>
<gene>
    <name evidence="1" type="ORF">ENR15_22785</name>
</gene>
<evidence type="ECO:0000313" key="1">
    <source>
        <dbReference type="EMBL" id="HGG03384.1"/>
    </source>
</evidence>
<accession>A0A7C3ZQ44</accession>
<proteinExistence type="predicted"/>